<evidence type="ECO:0000313" key="12">
    <source>
        <dbReference type="EMBL" id="TKW40971.1"/>
    </source>
</evidence>
<evidence type="ECO:0000256" key="3">
    <source>
        <dbReference type="ARBA" id="ARBA00013229"/>
    </source>
</evidence>
<dbReference type="PANTHER" id="PTHR31321:SF86">
    <property type="entry name" value="PECTINESTERASE"/>
    <property type="match status" value="1"/>
</dbReference>
<dbReference type="PROSITE" id="PS51257">
    <property type="entry name" value="PROKAR_LIPOPROTEIN"/>
    <property type="match status" value="1"/>
</dbReference>
<evidence type="ECO:0000256" key="2">
    <source>
        <dbReference type="ARBA" id="ARBA00008891"/>
    </source>
</evidence>
<feature type="domain" description="Pectinesterase catalytic" evidence="11">
    <location>
        <begin position="44"/>
        <end position="334"/>
    </location>
</feature>
<dbReference type="AlphaFoldDB" id="A0A4U6WE17"/>
<dbReference type="Gramene" id="TKW40971">
    <property type="protein sequence ID" value="TKW40971"/>
    <property type="gene ID" value="SEVIR_1G282600v2"/>
</dbReference>
<gene>
    <name evidence="12" type="ORF">SEVIR_1G282600v2</name>
</gene>
<keyword evidence="13" id="KW-1185">Reference proteome</keyword>
<dbReference type="GO" id="GO:0030599">
    <property type="term" value="F:pectinesterase activity"/>
    <property type="evidence" value="ECO:0007669"/>
    <property type="project" value="UniProtKB-UniRule"/>
</dbReference>
<dbReference type="InterPro" id="IPR000070">
    <property type="entry name" value="Pectinesterase_cat"/>
</dbReference>
<organism evidence="12 13">
    <name type="scientific">Setaria viridis</name>
    <name type="common">Green bristlegrass</name>
    <name type="synonym">Setaria italica subsp. viridis</name>
    <dbReference type="NCBI Taxonomy" id="4556"/>
    <lineage>
        <taxon>Eukaryota</taxon>
        <taxon>Viridiplantae</taxon>
        <taxon>Streptophyta</taxon>
        <taxon>Embryophyta</taxon>
        <taxon>Tracheophyta</taxon>
        <taxon>Spermatophyta</taxon>
        <taxon>Magnoliopsida</taxon>
        <taxon>Liliopsida</taxon>
        <taxon>Poales</taxon>
        <taxon>Poaceae</taxon>
        <taxon>PACMAD clade</taxon>
        <taxon>Panicoideae</taxon>
        <taxon>Panicodae</taxon>
        <taxon>Paniceae</taxon>
        <taxon>Cenchrinae</taxon>
        <taxon>Setaria</taxon>
    </lineage>
</organism>
<dbReference type="FunFam" id="2.160.20.10:FF:000013">
    <property type="entry name" value="Pectinesterase"/>
    <property type="match status" value="1"/>
</dbReference>
<dbReference type="EMBL" id="CM016552">
    <property type="protein sequence ID" value="TKW40971.1"/>
    <property type="molecule type" value="Genomic_DNA"/>
</dbReference>
<evidence type="ECO:0000256" key="4">
    <source>
        <dbReference type="ARBA" id="ARBA00022801"/>
    </source>
</evidence>
<dbReference type="UniPathway" id="UPA00545">
    <property type="reaction ID" value="UER00823"/>
</dbReference>
<keyword evidence="10" id="KW-0732">Signal</keyword>
<sequence>MIRAGVAAALVLLLCQLSPTASTACLLPPSFPPPETSSTAVFCVDKSGCCNYTTVQAAVDAIPDNSQKRTIVWINAGIYVEKVTLKKPNVTFQVQGMKATTIVWNDTANFAKGTRNSASVHIDAPGFVAKNISFKVIFPPAPKPGTEGAQAVAIRISGDKAAFSGCGFFGAQDTLLDEQHRHYFKECFIEGSVDFIFGDGRSLYENSTLNSVAEELPQGQHSINGAITAQARQFPENNTGFSFVGCTIQGTGWILLGRAWQAYSRVVFAYTYMPGIVASAGWDNWGDERRNRTVFYGEHGCLGDGANVAGRVAYARSVDDSQVRPFLDASYIDGEEWLKPFDDALIA</sequence>
<evidence type="ECO:0000256" key="7">
    <source>
        <dbReference type="ARBA" id="ARBA00047928"/>
    </source>
</evidence>
<name>A0A4U6WE17_SETVI</name>
<evidence type="ECO:0000256" key="1">
    <source>
        <dbReference type="ARBA" id="ARBA00005184"/>
    </source>
</evidence>
<dbReference type="InterPro" id="IPR011050">
    <property type="entry name" value="Pectin_lyase_fold/virulence"/>
</dbReference>
<dbReference type="GO" id="GO:0045490">
    <property type="term" value="P:pectin catabolic process"/>
    <property type="evidence" value="ECO:0007669"/>
    <property type="project" value="UniProtKB-UniRule"/>
</dbReference>
<dbReference type="SUPFAM" id="SSF51126">
    <property type="entry name" value="Pectin lyase-like"/>
    <property type="match status" value="1"/>
</dbReference>
<evidence type="ECO:0000256" key="9">
    <source>
        <dbReference type="PROSITE-ProRule" id="PRU10040"/>
    </source>
</evidence>
<evidence type="ECO:0000256" key="10">
    <source>
        <dbReference type="RuleBase" id="RU000589"/>
    </source>
</evidence>
<keyword evidence="6" id="KW-0325">Glycoprotein</keyword>
<dbReference type="EC" id="3.1.1.11" evidence="3 10"/>
<comment type="similarity">
    <text evidence="2">Belongs to the pectinesterase family.</text>
</comment>
<comment type="pathway">
    <text evidence="1 10">Glycan metabolism; pectin degradation; 2-dehydro-3-deoxy-D-gluconate from pectin: step 1/5.</text>
</comment>
<feature type="chain" id="PRO_5020857987" description="Pectinesterase" evidence="10">
    <location>
        <begin position="24"/>
        <end position="347"/>
    </location>
</feature>
<dbReference type="InterPro" id="IPR012334">
    <property type="entry name" value="Pectin_lyas_fold"/>
</dbReference>
<reference evidence="12" key="1">
    <citation type="submission" date="2019-03" db="EMBL/GenBank/DDBJ databases">
        <title>WGS assembly of Setaria viridis.</title>
        <authorList>
            <person name="Huang P."/>
            <person name="Jenkins J."/>
            <person name="Grimwood J."/>
            <person name="Barry K."/>
            <person name="Healey A."/>
            <person name="Mamidi S."/>
            <person name="Sreedasyam A."/>
            <person name="Shu S."/>
            <person name="Feldman M."/>
            <person name="Wu J."/>
            <person name="Yu Y."/>
            <person name="Chen C."/>
            <person name="Johnson J."/>
            <person name="Rokhsar D."/>
            <person name="Baxter I."/>
            <person name="Schmutz J."/>
            <person name="Brutnell T."/>
            <person name="Kellogg E."/>
        </authorList>
    </citation>
    <scope>NUCLEOTIDE SEQUENCE [LARGE SCALE GENOMIC DNA]</scope>
</reference>
<dbReference type="InterPro" id="IPR033131">
    <property type="entry name" value="Pectinesterase_Asp_AS"/>
</dbReference>
<feature type="signal peptide" evidence="10">
    <location>
        <begin position="1"/>
        <end position="23"/>
    </location>
</feature>
<keyword evidence="4 10" id="KW-0378">Hydrolase</keyword>
<dbReference type="Gene3D" id="2.160.20.10">
    <property type="entry name" value="Single-stranded right-handed beta-helix, Pectin lyase-like"/>
    <property type="match status" value="1"/>
</dbReference>
<proteinExistence type="inferred from homology"/>
<dbReference type="PROSITE" id="PS00503">
    <property type="entry name" value="PECTINESTERASE_2"/>
    <property type="match status" value="1"/>
</dbReference>
<protein>
    <recommendedName>
        <fullName evidence="3 10">Pectinesterase</fullName>
        <ecNumber evidence="3 10">3.1.1.11</ecNumber>
    </recommendedName>
</protein>
<evidence type="ECO:0000313" key="13">
    <source>
        <dbReference type="Proteomes" id="UP000298652"/>
    </source>
</evidence>
<dbReference type="Proteomes" id="UP000298652">
    <property type="component" value="Chromosome 1"/>
</dbReference>
<evidence type="ECO:0000256" key="5">
    <source>
        <dbReference type="ARBA" id="ARBA00023085"/>
    </source>
</evidence>
<comment type="function">
    <text evidence="8">Acts in the modification of cell walls via demethylesterification of cell wall pectin.</text>
</comment>
<evidence type="ECO:0000256" key="6">
    <source>
        <dbReference type="ARBA" id="ARBA00023180"/>
    </source>
</evidence>
<dbReference type="Pfam" id="PF01095">
    <property type="entry name" value="Pectinesterase"/>
    <property type="match status" value="1"/>
</dbReference>
<comment type="catalytic activity">
    <reaction evidence="7 10">
        <text>[(1-&gt;4)-alpha-D-galacturonosyl methyl ester](n) + n H2O = [(1-&gt;4)-alpha-D-galacturonosyl](n) + n methanol + n H(+)</text>
        <dbReference type="Rhea" id="RHEA:22380"/>
        <dbReference type="Rhea" id="RHEA-COMP:14570"/>
        <dbReference type="Rhea" id="RHEA-COMP:14573"/>
        <dbReference type="ChEBI" id="CHEBI:15377"/>
        <dbReference type="ChEBI" id="CHEBI:15378"/>
        <dbReference type="ChEBI" id="CHEBI:17790"/>
        <dbReference type="ChEBI" id="CHEBI:140522"/>
        <dbReference type="ChEBI" id="CHEBI:140523"/>
        <dbReference type="EC" id="3.1.1.11"/>
    </reaction>
</comment>
<keyword evidence="5 10" id="KW-0063">Aspartyl esterase</keyword>
<feature type="active site" evidence="9">
    <location>
        <position position="194"/>
    </location>
</feature>
<evidence type="ECO:0000256" key="8">
    <source>
        <dbReference type="ARBA" id="ARBA00057335"/>
    </source>
</evidence>
<dbReference type="PANTHER" id="PTHR31321">
    <property type="entry name" value="ACYL-COA THIOESTER HYDROLASE YBHC-RELATED"/>
    <property type="match status" value="1"/>
</dbReference>
<evidence type="ECO:0000259" key="11">
    <source>
        <dbReference type="Pfam" id="PF01095"/>
    </source>
</evidence>
<dbReference type="GO" id="GO:0042545">
    <property type="term" value="P:cell wall modification"/>
    <property type="evidence" value="ECO:0007669"/>
    <property type="project" value="UniProtKB-UniRule"/>
</dbReference>
<accession>A0A4U6WE17</accession>
<dbReference type="OMA" id="RAWQAYS"/>